<reference evidence="4 5" key="1">
    <citation type="submission" date="2021-01" db="EMBL/GenBank/DDBJ databases">
        <title>Genomic Encyclopedia of Type Strains, Phase IV (KMG-IV): sequencing the most valuable type-strain genomes for metagenomic binning, comparative biology and taxonomic classification.</title>
        <authorList>
            <person name="Goeker M."/>
        </authorList>
    </citation>
    <scope>NUCLEOTIDE SEQUENCE [LARGE SCALE GENOMIC DNA]</scope>
    <source>
        <strain evidence="4 5">DSM 27513</strain>
    </source>
</reference>
<dbReference type="InterPro" id="IPR029058">
    <property type="entry name" value="AB_hydrolase_fold"/>
</dbReference>
<evidence type="ECO:0000259" key="3">
    <source>
        <dbReference type="Pfam" id="PF18435"/>
    </source>
</evidence>
<accession>A0ABS2PKX2</accession>
<evidence type="ECO:0000313" key="5">
    <source>
        <dbReference type="Proteomes" id="UP000809081"/>
    </source>
</evidence>
<dbReference type="EMBL" id="JAFBEI010000014">
    <property type="protein sequence ID" value="MBM7636011.1"/>
    <property type="molecule type" value="Genomic_DNA"/>
</dbReference>
<proteinExistence type="predicted"/>
<comment type="caution">
    <text evidence="4">The sequence shown here is derived from an EMBL/GenBank/DDBJ whole genome shotgun (WGS) entry which is preliminary data.</text>
</comment>
<gene>
    <name evidence="4" type="ORF">JOC31_000830</name>
</gene>
<organism evidence="4 5">
    <name type="scientific">Streptococcus saliviloxodontae</name>
    <dbReference type="NCBI Taxonomy" id="1349416"/>
    <lineage>
        <taxon>Bacteria</taxon>
        <taxon>Bacillati</taxon>
        <taxon>Bacillota</taxon>
        <taxon>Bacilli</taxon>
        <taxon>Lactobacillales</taxon>
        <taxon>Streptococcaceae</taxon>
        <taxon>Streptococcus</taxon>
    </lineage>
</organism>
<evidence type="ECO:0000313" key="4">
    <source>
        <dbReference type="EMBL" id="MBM7636011.1"/>
    </source>
</evidence>
<dbReference type="PANTHER" id="PTHR43037">
    <property type="entry name" value="UNNAMED PRODUCT-RELATED"/>
    <property type="match status" value="1"/>
</dbReference>
<dbReference type="InterPro" id="IPR001375">
    <property type="entry name" value="Peptidase_S9_cat"/>
</dbReference>
<evidence type="ECO:0000256" key="1">
    <source>
        <dbReference type="ARBA" id="ARBA00022729"/>
    </source>
</evidence>
<sequence length="488" mass="53455">MGLLTATSYPVAAQESVSISDTAIVIQGYEFGPAVPKIVLTLDHAVSSVSKEGLKVETAGVNRQVQKVYLSDKDGDKIDKSSRYITIQMPVTFNTDTNAAEATPFSYNMETYQNNWVTSYPVSVYNLQVTSNKKTVALSSTRDAISNRRSKQLEVFNDSSSYSGTYTNPLTQDDEELRLNYAAYEPKKLVSGAKNPLIIWLHGQGEGGTDTDITLLGNEVTALTSQSIQSHFKSGKQSGAYVLAVQAPTYWMDEGDGTNGAGAGKSRYTEILMDTIKDYVAKHPDVDSNRIYLTGGSNGGYMTLNLAIQNPGYFAALVPQAAAYSYYQYERNADGTYVTVPSDTSLSGAAFVPTDQVNFDQEQIAALKDTPIWFIHASNDSVVDPSKYALPVYKALVDSGASNKWMSYYESVEGSDMKGVSYMGHWSWLYFFNDRVSGVQNTDTVKTSSGLAGFSPDNKNQGGRSQVVVGDTNYHNIFDWMNAQEKKE</sequence>
<protein>
    <submittedName>
        <fullName evidence="4">Peptidase</fullName>
    </submittedName>
</protein>
<keyword evidence="1" id="KW-0732">Signal</keyword>
<keyword evidence="5" id="KW-1185">Reference proteome</keyword>
<feature type="domain" description="Esterase Ig-like N-terminal" evidence="3">
    <location>
        <begin position="23"/>
        <end position="134"/>
    </location>
</feature>
<dbReference type="Pfam" id="PF18435">
    <property type="entry name" value="EstA_Ig_like"/>
    <property type="match status" value="1"/>
</dbReference>
<feature type="domain" description="Peptidase S9 prolyl oligopeptidase catalytic" evidence="2">
    <location>
        <begin position="278"/>
        <end position="406"/>
    </location>
</feature>
<dbReference type="InterPro" id="IPR050955">
    <property type="entry name" value="Plant_Biomass_Hydrol_Est"/>
</dbReference>
<dbReference type="Gene3D" id="3.40.50.1820">
    <property type="entry name" value="alpha/beta hydrolase"/>
    <property type="match status" value="1"/>
</dbReference>
<dbReference type="SUPFAM" id="SSF53474">
    <property type="entry name" value="alpha/beta-Hydrolases"/>
    <property type="match status" value="1"/>
</dbReference>
<dbReference type="InterPro" id="IPR041172">
    <property type="entry name" value="EstA_Ig-like_N"/>
</dbReference>
<dbReference type="Proteomes" id="UP000809081">
    <property type="component" value="Unassembled WGS sequence"/>
</dbReference>
<name>A0ABS2PKX2_9STRE</name>
<dbReference type="Pfam" id="PF00326">
    <property type="entry name" value="Peptidase_S9"/>
    <property type="match status" value="1"/>
</dbReference>
<dbReference type="PANTHER" id="PTHR43037:SF1">
    <property type="entry name" value="BLL1128 PROTEIN"/>
    <property type="match status" value="1"/>
</dbReference>
<evidence type="ECO:0000259" key="2">
    <source>
        <dbReference type="Pfam" id="PF00326"/>
    </source>
</evidence>
<dbReference type="Gene3D" id="2.60.40.2180">
    <property type="match status" value="1"/>
</dbReference>